<feature type="region of interest" description="Disordered" evidence="1">
    <location>
        <begin position="54"/>
        <end position="73"/>
    </location>
</feature>
<keyword evidence="3" id="KW-1185">Reference proteome</keyword>
<comment type="caution">
    <text evidence="2">The sequence shown here is derived from an EMBL/GenBank/DDBJ whole genome shotgun (WGS) entry which is preliminary data.</text>
</comment>
<sequence length="93" mass="10863">MPNKLLTMTDKKSHTNINRKESDDEAFEQPPLTKPSVKIDNILKTKYALAQKTDIDSGEPTQQKKQQQKHNQCRMKKRCNIFMITSSTKWLEI</sequence>
<proteinExistence type="predicted"/>
<dbReference type="Proteomes" id="UP000005723">
    <property type="component" value="Unassembled WGS sequence"/>
</dbReference>
<dbReference type="EMBL" id="ADBY01000032">
    <property type="protein sequence ID" value="EFE96339.1"/>
    <property type="molecule type" value="Genomic_DNA"/>
</dbReference>
<protein>
    <submittedName>
        <fullName evidence="2">Uncharacterized protein</fullName>
    </submittedName>
</protein>
<evidence type="ECO:0000256" key="1">
    <source>
        <dbReference type="SAM" id="MobiDB-lite"/>
    </source>
</evidence>
<feature type="region of interest" description="Disordered" evidence="1">
    <location>
        <begin position="1"/>
        <end position="33"/>
    </location>
</feature>
<evidence type="ECO:0000313" key="2">
    <source>
        <dbReference type="EMBL" id="EFE96339.1"/>
    </source>
</evidence>
<organism evidence="2 3">
    <name type="scientific">Serratia odorifera DSM 4582</name>
    <dbReference type="NCBI Taxonomy" id="667129"/>
    <lineage>
        <taxon>Bacteria</taxon>
        <taxon>Pseudomonadati</taxon>
        <taxon>Pseudomonadota</taxon>
        <taxon>Gammaproteobacteria</taxon>
        <taxon>Enterobacterales</taxon>
        <taxon>Yersiniaceae</taxon>
        <taxon>Serratia</taxon>
    </lineage>
</organism>
<dbReference type="HOGENOM" id="CLU_2397940_0_0_6"/>
<dbReference type="AlphaFoldDB" id="D4E0Z4"/>
<accession>D4E0Z4</accession>
<evidence type="ECO:0000313" key="3">
    <source>
        <dbReference type="Proteomes" id="UP000005723"/>
    </source>
</evidence>
<name>D4E0Z4_SEROD</name>
<feature type="compositionally biased region" description="Basic and acidic residues" evidence="1">
    <location>
        <begin position="9"/>
        <end position="22"/>
    </location>
</feature>
<reference evidence="2 3" key="1">
    <citation type="submission" date="2010-01" db="EMBL/GenBank/DDBJ databases">
        <authorList>
            <person name="Muzny D."/>
            <person name="Qin X."/>
            <person name="Deng J."/>
            <person name="Jiang H."/>
            <person name="Liu Y."/>
            <person name="Qu J."/>
            <person name="Song X.-Z."/>
            <person name="Zhang L."/>
            <person name="Thornton R."/>
            <person name="Coyle M."/>
            <person name="Francisco L."/>
            <person name="Jackson L."/>
            <person name="Javaid M."/>
            <person name="Korchina V."/>
            <person name="Kovar C."/>
            <person name="Mata R."/>
            <person name="Mathew T."/>
            <person name="Ngo R."/>
            <person name="Nguyen L."/>
            <person name="Nguyen N."/>
            <person name="Okwuonu G."/>
            <person name="Ongeri F."/>
            <person name="Pham C."/>
            <person name="Simmons D."/>
            <person name="Wilczek-Boney K."/>
            <person name="Hale W."/>
            <person name="Jakkamsetti A."/>
            <person name="Pham P."/>
            <person name="Ruth R."/>
            <person name="San Lucas F."/>
            <person name="Warren J."/>
            <person name="Zhang J."/>
            <person name="Zhao Z."/>
            <person name="Zhou C."/>
            <person name="Zhu D."/>
            <person name="Lee S."/>
            <person name="Bess C."/>
            <person name="Blankenburg K."/>
            <person name="Forbes L."/>
            <person name="Fu Q."/>
            <person name="Gubbala S."/>
            <person name="Hirani K."/>
            <person name="Jayaseelan J.C."/>
            <person name="Lara F."/>
            <person name="Munidasa M."/>
            <person name="Palculict T."/>
            <person name="Patil S."/>
            <person name="Pu L.-L."/>
            <person name="Saada N."/>
            <person name="Tang L."/>
            <person name="Weissenberger G."/>
            <person name="Zhu Y."/>
            <person name="Hemphill L."/>
            <person name="Shang Y."/>
            <person name="Youmans B."/>
            <person name="Ayvaz T."/>
            <person name="Ross M."/>
            <person name="Santibanez J."/>
            <person name="Aqrawi P."/>
            <person name="Gross S."/>
            <person name="Joshi V."/>
            <person name="Fowler G."/>
            <person name="Nazareth L."/>
            <person name="Reid J."/>
            <person name="Worley K."/>
            <person name="Petrosino J."/>
            <person name="Highlander S."/>
            <person name="Gibbs R."/>
        </authorList>
    </citation>
    <scope>NUCLEOTIDE SEQUENCE [LARGE SCALE GENOMIC DNA]</scope>
    <source>
        <strain evidence="2 3">DSM 4582</strain>
    </source>
</reference>
<gene>
    <name evidence="2" type="ORF">HMPREF0758_1768</name>
</gene>
<dbReference type="RefSeq" id="WP_004957979.1">
    <property type="nucleotide sequence ID" value="NZ_GG753567.1"/>
</dbReference>